<evidence type="ECO:0000313" key="4">
    <source>
        <dbReference type="EMBL" id="MBP1919770.1"/>
    </source>
</evidence>
<evidence type="ECO:0000256" key="2">
    <source>
        <dbReference type="ARBA" id="ARBA00023315"/>
    </source>
</evidence>
<dbReference type="SUPFAM" id="SSF69593">
    <property type="entry name" value="Glycerol-3-phosphate (1)-acyltransferase"/>
    <property type="match status" value="1"/>
</dbReference>
<dbReference type="Pfam" id="PF01553">
    <property type="entry name" value="Acyltransferase"/>
    <property type="match status" value="1"/>
</dbReference>
<dbReference type="InterPro" id="IPR002123">
    <property type="entry name" value="Plipid/glycerol_acylTrfase"/>
</dbReference>
<gene>
    <name evidence="4" type="ORF">J2Z34_002266</name>
</gene>
<accession>A0ABS4G5D5</accession>
<organism evidence="4 5">
    <name type="scientific">Youngiibacter multivorans</name>
    <dbReference type="NCBI Taxonomy" id="937251"/>
    <lineage>
        <taxon>Bacteria</taxon>
        <taxon>Bacillati</taxon>
        <taxon>Bacillota</taxon>
        <taxon>Clostridia</taxon>
        <taxon>Eubacteriales</taxon>
        <taxon>Clostridiaceae</taxon>
        <taxon>Youngiibacter</taxon>
    </lineage>
</organism>
<dbReference type="RefSeq" id="WP_209459963.1">
    <property type="nucleotide sequence ID" value="NZ_JAGGKC010000019.1"/>
</dbReference>
<sequence length="233" mass="25798">MFRDLLLKTAMILPPKVQKFAAEKVLDHVFTKIAPINVSGAENLPEPGVPAIFVCNHLSNLDGPVIRRVLKRQDPYFVAGMKLDNVSLTSLFKNLFKSVDIKPNSPDKEAMKAMLGHLKSGESIMIFPEGTRSRSYSLQEGKRGILLIARLSGVPIVPMALTGTDKVLPINPEGEMGAEKVHKGNISLVIGNPFNLPLKLQDESKEDFEKRSMDAIMMSIARMLPKEYRGIYA</sequence>
<comment type="caution">
    <text evidence="4">The sequence shown here is derived from an EMBL/GenBank/DDBJ whole genome shotgun (WGS) entry which is preliminary data.</text>
</comment>
<dbReference type="EC" id="2.3.1.51" evidence="4"/>
<keyword evidence="5" id="KW-1185">Reference proteome</keyword>
<name>A0ABS4G5D5_9CLOT</name>
<keyword evidence="2 4" id="KW-0012">Acyltransferase</keyword>
<evidence type="ECO:0000256" key="1">
    <source>
        <dbReference type="ARBA" id="ARBA00022679"/>
    </source>
</evidence>
<dbReference type="EMBL" id="JAGGKC010000019">
    <property type="protein sequence ID" value="MBP1919770.1"/>
    <property type="molecule type" value="Genomic_DNA"/>
</dbReference>
<reference evidence="4 5" key="1">
    <citation type="submission" date="2021-03" db="EMBL/GenBank/DDBJ databases">
        <title>Genomic Encyclopedia of Type Strains, Phase IV (KMG-IV): sequencing the most valuable type-strain genomes for metagenomic binning, comparative biology and taxonomic classification.</title>
        <authorList>
            <person name="Goeker M."/>
        </authorList>
    </citation>
    <scope>NUCLEOTIDE SEQUENCE [LARGE SCALE GENOMIC DNA]</scope>
    <source>
        <strain evidence="4 5">DSM 6139</strain>
    </source>
</reference>
<evidence type="ECO:0000259" key="3">
    <source>
        <dbReference type="SMART" id="SM00563"/>
    </source>
</evidence>
<dbReference type="Proteomes" id="UP001519271">
    <property type="component" value="Unassembled WGS sequence"/>
</dbReference>
<keyword evidence="1 4" id="KW-0808">Transferase</keyword>
<dbReference type="GO" id="GO:0003841">
    <property type="term" value="F:1-acylglycerol-3-phosphate O-acyltransferase activity"/>
    <property type="evidence" value="ECO:0007669"/>
    <property type="project" value="UniProtKB-EC"/>
</dbReference>
<proteinExistence type="predicted"/>
<dbReference type="CDD" id="cd07989">
    <property type="entry name" value="LPLAT_AGPAT-like"/>
    <property type="match status" value="1"/>
</dbReference>
<dbReference type="PANTHER" id="PTHR10434:SF40">
    <property type="entry name" value="1-ACYL-SN-GLYCEROL-3-PHOSPHATE ACYLTRANSFERASE"/>
    <property type="match status" value="1"/>
</dbReference>
<dbReference type="PANTHER" id="PTHR10434">
    <property type="entry name" value="1-ACYL-SN-GLYCEROL-3-PHOSPHATE ACYLTRANSFERASE"/>
    <property type="match status" value="1"/>
</dbReference>
<evidence type="ECO:0000313" key="5">
    <source>
        <dbReference type="Proteomes" id="UP001519271"/>
    </source>
</evidence>
<feature type="domain" description="Phospholipid/glycerol acyltransferase" evidence="3">
    <location>
        <begin position="51"/>
        <end position="164"/>
    </location>
</feature>
<dbReference type="SMART" id="SM00563">
    <property type="entry name" value="PlsC"/>
    <property type="match status" value="1"/>
</dbReference>
<protein>
    <submittedName>
        <fullName evidence="4">1-acyl-sn-glycerol-3-phosphate acyltransferase</fullName>
        <ecNumber evidence="4">2.3.1.51</ecNumber>
    </submittedName>
</protein>